<dbReference type="Gene3D" id="3.20.20.300">
    <property type="entry name" value="Glycoside hydrolase, family 3, N-terminal domain"/>
    <property type="match status" value="1"/>
</dbReference>
<comment type="similarity">
    <text evidence="1">Belongs to the glycosyl hydrolase 3 family.</text>
</comment>
<dbReference type="InterPro" id="IPR036962">
    <property type="entry name" value="Glyco_hydro_3_N_sf"/>
</dbReference>
<dbReference type="SUPFAM" id="SSF52279">
    <property type="entry name" value="Beta-D-glucan exohydrolase, C-terminal domain"/>
    <property type="match status" value="1"/>
</dbReference>
<sequence>MSCQWFAGNIGVASVRSLKPFSRVAWTSLPQGHRILTSALLLLVISSEIGTAARTAAKRTALSPSSSGEWHCPEPDQVWCDPNARLEDRVVSLLSRLTLEEKMAQLETTHKSGRDPPGSIPRLGLETYRTRECLHGVVRASTDPEANVTVFPQGISLGATFDPDLLEDVAEAIGKEARGLRNSFERARIGNKTGPLPPPALTCFSPQINIVRDPRWGRAQETYGESPFLTSVLAAAYVRGLQGNHSKYLQAVATPKHFDAYGGATTRGSRSPTEVTLSWRDWQETFLPAFHAVLAPESAGGAGALSTMCSYNTLCLVDQYNHTLGGGPAGPDGDNANASTSCPGPSHGVPACADRGLLTGLLREEWGFEGYVIGDAGAIKFIQTDHEWAQSQPAAAADALVAGADMALGGGCDPANVPAGCVSFGALPEAAKLGLVTHGDVDQALGRVLGARFRLGLMDPPELNPYTGISPAVINSAPHRALARRAAQEAVVLLTNRKLDFDGGGTRDWALPLSPTKKLSVAVVGPNAEAKAFGNYNGDNANFSTPLDGIRGFFPTAVYAQGCGVSSMNRSGLAAARQAAATADVVVAVMGIDQSQEHETGTRESISLPGLQEELLRELREATAGRILVVVLVGGSAMEVTWAKENADAMLWAGYGGEEAGNALADVLFGAVSPSGRLPITFYASDDQLPPFADYDMRRSPGRTYRFLAEPPLFQFGHGLSYTHFDYKELLIHIYSGHPDHAKSDRWDGQTIPACSTLTITFRVLNDGDRAGDEVAQVYVALPGRHGTARINLGGFRRIPGLAPSSSGIMATIALPPRAFSVLVDEDRAGWQWQPGPAQIYVSGRQPTVEEVNTGELPPDFLIGKIDLQGPVQSCPESKPWPKSMVGEKVLF</sequence>
<protein>
    <recommendedName>
        <fullName evidence="5">Fibronectin type III-like domain-containing protein</fullName>
    </recommendedName>
</protein>
<dbReference type="AlphaFoldDB" id="A0AAE0FWI4"/>
<keyword evidence="7" id="KW-1185">Reference proteome</keyword>
<comment type="caution">
    <text evidence="6">The sequence shown here is derived from an EMBL/GenBank/DDBJ whole genome shotgun (WGS) entry which is preliminary data.</text>
</comment>
<dbReference type="GO" id="GO:0009044">
    <property type="term" value="F:xylan 1,4-beta-xylosidase activity"/>
    <property type="evidence" value="ECO:0007669"/>
    <property type="project" value="InterPro"/>
</dbReference>
<evidence type="ECO:0000256" key="2">
    <source>
        <dbReference type="ARBA" id="ARBA00022729"/>
    </source>
</evidence>
<dbReference type="InterPro" id="IPR036881">
    <property type="entry name" value="Glyco_hydro_3_C_sf"/>
</dbReference>
<keyword evidence="3" id="KW-0378">Hydrolase</keyword>
<dbReference type="InterPro" id="IPR017853">
    <property type="entry name" value="GH"/>
</dbReference>
<evidence type="ECO:0000256" key="1">
    <source>
        <dbReference type="ARBA" id="ARBA00005336"/>
    </source>
</evidence>
<name>A0AAE0FWI4_9CHLO</name>
<dbReference type="InterPro" id="IPR002772">
    <property type="entry name" value="Glyco_hydro_3_C"/>
</dbReference>
<dbReference type="GO" id="GO:0046556">
    <property type="term" value="F:alpha-L-arabinofuranosidase activity"/>
    <property type="evidence" value="ECO:0007669"/>
    <property type="project" value="TreeGrafter"/>
</dbReference>
<evidence type="ECO:0000256" key="4">
    <source>
        <dbReference type="ARBA" id="ARBA00023295"/>
    </source>
</evidence>
<dbReference type="Gene3D" id="3.40.50.1700">
    <property type="entry name" value="Glycoside hydrolase family 3 C-terminal domain"/>
    <property type="match status" value="1"/>
</dbReference>
<dbReference type="Pfam" id="PF14310">
    <property type="entry name" value="Fn3-like"/>
    <property type="match status" value="1"/>
</dbReference>
<dbReference type="Pfam" id="PF00933">
    <property type="entry name" value="Glyco_hydro_3"/>
    <property type="match status" value="1"/>
</dbReference>
<dbReference type="InterPro" id="IPR001764">
    <property type="entry name" value="Glyco_hydro_3_N"/>
</dbReference>
<proteinExistence type="inferred from homology"/>
<reference evidence="6 7" key="1">
    <citation type="journal article" date="2015" name="Genome Biol. Evol.">
        <title>Comparative Genomics of a Bacterivorous Green Alga Reveals Evolutionary Causalities and Consequences of Phago-Mixotrophic Mode of Nutrition.</title>
        <authorList>
            <person name="Burns J.A."/>
            <person name="Paasch A."/>
            <person name="Narechania A."/>
            <person name="Kim E."/>
        </authorList>
    </citation>
    <scope>NUCLEOTIDE SEQUENCE [LARGE SCALE GENOMIC DNA]</scope>
    <source>
        <strain evidence="6 7">PLY_AMNH</strain>
    </source>
</reference>
<dbReference type="GO" id="GO:0031222">
    <property type="term" value="P:arabinan catabolic process"/>
    <property type="evidence" value="ECO:0007669"/>
    <property type="project" value="TreeGrafter"/>
</dbReference>
<gene>
    <name evidence="6" type="ORF">CYMTET_24229</name>
</gene>
<evidence type="ECO:0000313" key="6">
    <source>
        <dbReference type="EMBL" id="KAK3267205.1"/>
    </source>
</evidence>
<dbReference type="InterPro" id="IPR026891">
    <property type="entry name" value="Fn3-like"/>
</dbReference>
<dbReference type="GO" id="GO:0045493">
    <property type="term" value="P:xylan catabolic process"/>
    <property type="evidence" value="ECO:0007669"/>
    <property type="project" value="InterPro"/>
</dbReference>
<dbReference type="Gene3D" id="2.60.40.10">
    <property type="entry name" value="Immunoglobulins"/>
    <property type="match status" value="1"/>
</dbReference>
<accession>A0AAE0FWI4</accession>
<dbReference type="SMART" id="SM01217">
    <property type="entry name" value="Fn3_like"/>
    <property type="match status" value="1"/>
</dbReference>
<dbReference type="InterPro" id="IPR044993">
    <property type="entry name" value="BXL"/>
</dbReference>
<dbReference type="EMBL" id="LGRX02012558">
    <property type="protein sequence ID" value="KAK3267205.1"/>
    <property type="molecule type" value="Genomic_DNA"/>
</dbReference>
<evidence type="ECO:0000256" key="3">
    <source>
        <dbReference type="ARBA" id="ARBA00022801"/>
    </source>
</evidence>
<dbReference type="PANTHER" id="PTHR42721:SF3">
    <property type="entry name" value="BETA-D-XYLOSIDASE 5-RELATED"/>
    <property type="match status" value="1"/>
</dbReference>
<dbReference type="SUPFAM" id="SSF51445">
    <property type="entry name" value="(Trans)glycosidases"/>
    <property type="match status" value="1"/>
</dbReference>
<dbReference type="Pfam" id="PF01915">
    <property type="entry name" value="Glyco_hydro_3_C"/>
    <property type="match status" value="1"/>
</dbReference>
<dbReference type="InterPro" id="IPR013783">
    <property type="entry name" value="Ig-like_fold"/>
</dbReference>
<evidence type="ECO:0000313" key="7">
    <source>
        <dbReference type="Proteomes" id="UP001190700"/>
    </source>
</evidence>
<dbReference type="Proteomes" id="UP001190700">
    <property type="component" value="Unassembled WGS sequence"/>
</dbReference>
<dbReference type="PANTHER" id="PTHR42721">
    <property type="entry name" value="SUGAR HYDROLASE-RELATED"/>
    <property type="match status" value="1"/>
</dbReference>
<feature type="domain" description="Fibronectin type III-like" evidence="5">
    <location>
        <begin position="774"/>
        <end position="846"/>
    </location>
</feature>
<keyword evidence="2" id="KW-0732">Signal</keyword>
<evidence type="ECO:0000259" key="5">
    <source>
        <dbReference type="SMART" id="SM01217"/>
    </source>
</evidence>
<organism evidence="6 7">
    <name type="scientific">Cymbomonas tetramitiformis</name>
    <dbReference type="NCBI Taxonomy" id="36881"/>
    <lineage>
        <taxon>Eukaryota</taxon>
        <taxon>Viridiplantae</taxon>
        <taxon>Chlorophyta</taxon>
        <taxon>Pyramimonadophyceae</taxon>
        <taxon>Pyramimonadales</taxon>
        <taxon>Pyramimonadaceae</taxon>
        <taxon>Cymbomonas</taxon>
    </lineage>
</organism>
<keyword evidence="4" id="KW-0326">Glycosidase</keyword>